<keyword evidence="4" id="KW-1185">Reference proteome</keyword>
<dbReference type="PANTHER" id="PTHR43708">
    <property type="entry name" value="CONSERVED EXPRESSED OXIDOREDUCTASE (EUROFUNG)"/>
    <property type="match status" value="1"/>
</dbReference>
<dbReference type="RefSeq" id="WP_345264993.1">
    <property type="nucleotide sequence ID" value="NZ_BAABHB010000002.1"/>
</dbReference>
<accession>A0ABP8K3Q7</accession>
<gene>
    <name evidence="3" type="ORF">GCM10023187_12190</name>
</gene>
<evidence type="ECO:0000313" key="4">
    <source>
        <dbReference type="Proteomes" id="UP001500936"/>
    </source>
</evidence>
<dbReference type="InterPro" id="IPR051317">
    <property type="entry name" value="Gfo/Idh/MocA_oxidoreduct"/>
</dbReference>
<dbReference type="Gene3D" id="3.40.50.720">
    <property type="entry name" value="NAD(P)-binding Rossmann-like Domain"/>
    <property type="match status" value="1"/>
</dbReference>
<feature type="domain" description="GFO/IDH/MocA-like oxidoreductase" evidence="2">
    <location>
        <begin position="133"/>
        <end position="251"/>
    </location>
</feature>
<dbReference type="Pfam" id="PF22725">
    <property type="entry name" value="GFO_IDH_MocA_C3"/>
    <property type="match status" value="1"/>
</dbReference>
<evidence type="ECO:0000313" key="3">
    <source>
        <dbReference type="EMBL" id="GAA4399778.1"/>
    </source>
</evidence>
<dbReference type="InterPro" id="IPR055170">
    <property type="entry name" value="GFO_IDH_MocA-like_dom"/>
</dbReference>
<dbReference type="SUPFAM" id="SSF55347">
    <property type="entry name" value="Glyceraldehyde-3-phosphate dehydrogenase-like, C-terminal domain"/>
    <property type="match status" value="1"/>
</dbReference>
<proteinExistence type="predicted"/>
<dbReference type="InterPro" id="IPR036291">
    <property type="entry name" value="NAD(P)-bd_dom_sf"/>
</dbReference>
<sequence>MSEGKLKGVLIGAGYFSRFHMDAWQRIPEVQITAVCDVDSERANTYAAEWNLPTVYTDPDEAIESEKPDFVDIVTPPDTHRALVEIAARRGVAVICQKPLAPSLPEAQALVALTEQCGIPFMVHENFRFQPWHRELKKLLTGGVVGDAVYAVYWRMRMGDGWQPDAYLARQPYFRTYPRLLIYETGIHLIDTVRYLLGGRVTGVFARLARRNEAIAGEDSGVVVLEVDGRTQVILDMSRYNESQYANPRYTFADDLRIDAAGGSLRLTGDGTLFVQPLGKPAYEHRYAHENRGFAGDCVRACQQHFVDQLRAGQVFETSGPDYLLNLAVQETIYNQQTS</sequence>
<comment type="caution">
    <text evidence="3">The sequence shown here is derived from an EMBL/GenBank/DDBJ whole genome shotgun (WGS) entry which is preliminary data.</text>
</comment>
<dbReference type="PANTHER" id="PTHR43708:SF8">
    <property type="entry name" value="OXIDOREDUCTASE"/>
    <property type="match status" value="1"/>
</dbReference>
<dbReference type="EMBL" id="BAABHB010000002">
    <property type="protein sequence ID" value="GAA4399778.1"/>
    <property type="molecule type" value="Genomic_DNA"/>
</dbReference>
<reference evidence="4" key="1">
    <citation type="journal article" date="2019" name="Int. J. Syst. Evol. Microbiol.">
        <title>The Global Catalogue of Microorganisms (GCM) 10K type strain sequencing project: providing services to taxonomists for standard genome sequencing and annotation.</title>
        <authorList>
            <consortium name="The Broad Institute Genomics Platform"/>
            <consortium name="The Broad Institute Genome Sequencing Center for Infectious Disease"/>
            <person name="Wu L."/>
            <person name="Ma J."/>
        </authorList>
    </citation>
    <scope>NUCLEOTIDE SEQUENCE [LARGE SCALE GENOMIC DNA]</scope>
    <source>
        <strain evidence="4">JCM 17925</strain>
    </source>
</reference>
<feature type="domain" description="Gfo/Idh/MocA-like oxidoreductase N-terminal" evidence="1">
    <location>
        <begin position="9"/>
        <end position="123"/>
    </location>
</feature>
<dbReference type="Gene3D" id="3.30.360.10">
    <property type="entry name" value="Dihydrodipicolinate Reductase, domain 2"/>
    <property type="match status" value="1"/>
</dbReference>
<dbReference type="SUPFAM" id="SSF51735">
    <property type="entry name" value="NAD(P)-binding Rossmann-fold domains"/>
    <property type="match status" value="1"/>
</dbReference>
<evidence type="ECO:0000259" key="2">
    <source>
        <dbReference type="Pfam" id="PF22725"/>
    </source>
</evidence>
<organism evidence="3 4">
    <name type="scientific">Nibrella viscosa</name>
    <dbReference type="NCBI Taxonomy" id="1084524"/>
    <lineage>
        <taxon>Bacteria</taxon>
        <taxon>Pseudomonadati</taxon>
        <taxon>Bacteroidota</taxon>
        <taxon>Cytophagia</taxon>
        <taxon>Cytophagales</taxon>
        <taxon>Spirosomataceae</taxon>
        <taxon>Nibrella</taxon>
    </lineage>
</organism>
<evidence type="ECO:0000259" key="1">
    <source>
        <dbReference type="Pfam" id="PF01408"/>
    </source>
</evidence>
<dbReference type="Proteomes" id="UP001500936">
    <property type="component" value="Unassembled WGS sequence"/>
</dbReference>
<dbReference type="InterPro" id="IPR000683">
    <property type="entry name" value="Gfo/Idh/MocA-like_OxRdtase_N"/>
</dbReference>
<protein>
    <submittedName>
        <fullName evidence="3">Gfo/Idh/MocA family oxidoreductase</fullName>
    </submittedName>
</protein>
<dbReference type="Pfam" id="PF01408">
    <property type="entry name" value="GFO_IDH_MocA"/>
    <property type="match status" value="1"/>
</dbReference>
<name>A0ABP8K3Q7_9BACT</name>